<keyword evidence="4" id="KW-1185">Reference proteome</keyword>
<protein>
    <submittedName>
        <fullName evidence="3">Uncharacterized protein</fullName>
    </submittedName>
</protein>
<evidence type="ECO:0000256" key="1">
    <source>
        <dbReference type="SAM" id="Coils"/>
    </source>
</evidence>
<feature type="compositionally biased region" description="Low complexity" evidence="2">
    <location>
        <begin position="115"/>
        <end position="125"/>
    </location>
</feature>
<accession>A0ABQ6JPV9</accession>
<sequence length="149" mass="16481">MVSLGSCDCGWSRPNGLSAVTRSALNTCSRLLRDTAPALARRPARHPYAALVAMTDRAAWERERAAAERLARAEQARLEKMLERLDARAPSRTRLTAQARQHPARRPQHPDARRVGLVPAPRAARPLPPPRRGARPARLTGMPGVHRSR</sequence>
<evidence type="ECO:0000313" key="4">
    <source>
        <dbReference type="Proteomes" id="UP001157017"/>
    </source>
</evidence>
<evidence type="ECO:0000256" key="2">
    <source>
        <dbReference type="SAM" id="MobiDB-lite"/>
    </source>
</evidence>
<evidence type="ECO:0000313" key="3">
    <source>
        <dbReference type="EMBL" id="GMA88877.1"/>
    </source>
</evidence>
<feature type="coiled-coil region" evidence="1">
    <location>
        <begin position="57"/>
        <end position="88"/>
    </location>
</feature>
<gene>
    <name evidence="3" type="ORF">GCM10025868_41270</name>
</gene>
<keyword evidence="1" id="KW-0175">Coiled coil</keyword>
<dbReference type="Proteomes" id="UP001157017">
    <property type="component" value="Unassembled WGS sequence"/>
</dbReference>
<proteinExistence type="predicted"/>
<feature type="region of interest" description="Disordered" evidence="2">
    <location>
        <begin position="88"/>
        <end position="149"/>
    </location>
</feature>
<reference evidence="4" key="1">
    <citation type="journal article" date="2019" name="Int. J. Syst. Evol. Microbiol.">
        <title>The Global Catalogue of Microorganisms (GCM) 10K type strain sequencing project: providing services to taxonomists for standard genome sequencing and annotation.</title>
        <authorList>
            <consortium name="The Broad Institute Genomics Platform"/>
            <consortium name="The Broad Institute Genome Sequencing Center for Infectious Disease"/>
            <person name="Wu L."/>
            <person name="Ma J."/>
        </authorList>
    </citation>
    <scope>NUCLEOTIDE SEQUENCE [LARGE SCALE GENOMIC DNA]</scope>
    <source>
        <strain evidence="4">NBRC 108730</strain>
    </source>
</reference>
<organism evidence="3 4">
    <name type="scientific">Angustibacter aerolatus</name>
    <dbReference type="NCBI Taxonomy" id="1162965"/>
    <lineage>
        <taxon>Bacteria</taxon>
        <taxon>Bacillati</taxon>
        <taxon>Actinomycetota</taxon>
        <taxon>Actinomycetes</taxon>
        <taxon>Kineosporiales</taxon>
        <taxon>Kineosporiaceae</taxon>
    </lineage>
</organism>
<name>A0ABQ6JPV9_9ACTN</name>
<dbReference type="EMBL" id="BSUZ01000001">
    <property type="protein sequence ID" value="GMA88877.1"/>
    <property type="molecule type" value="Genomic_DNA"/>
</dbReference>
<comment type="caution">
    <text evidence="3">The sequence shown here is derived from an EMBL/GenBank/DDBJ whole genome shotgun (WGS) entry which is preliminary data.</text>
</comment>